<name>A0A549YGA2_9BACI</name>
<dbReference type="Pfam" id="PF04976">
    <property type="entry name" value="DmsC"/>
    <property type="match status" value="1"/>
</dbReference>
<dbReference type="Proteomes" id="UP000319280">
    <property type="component" value="Unassembled WGS sequence"/>
</dbReference>
<accession>A0A549YGA2</accession>
<feature type="transmembrane region" description="Helical" evidence="1">
    <location>
        <begin position="144"/>
        <end position="164"/>
    </location>
</feature>
<feature type="transmembrane region" description="Helical" evidence="1">
    <location>
        <begin position="222"/>
        <end position="245"/>
    </location>
</feature>
<gene>
    <name evidence="2" type="ORF">FFL34_08395</name>
    <name evidence="3" type="ORF">FH966_03830</name>
</gene>
<dbReference type="GO" id="GO:0005886">
    <property type="term" value="C:plasma membrane"/>
    <property type="evidence" value="ECO:0007669"/>
    <property type="project" value="TreeGrafter"/>
</dbReference>
<dbReference type="AlphaFoldDB" id="A0A549YGA2"/>
<evidence type="ECO:0000256" key="1">
    <source>
        <dbReference type="SAM" id="Phobius"/>
    </source>
</evidence>
<feature type="transmembrane region" description="Helical" evidence="1">
    <location>
        <begin position="111"/>
        <end position="132"/>
    </location>
</feature>
<dbReference type="GO" id="GO:0009389">
    <property type="term" value="F:dimethyl sulfoxide reductase activity"/>
    <property type="evidence" value="ECO:0007669"/>
    <property type="project" value="TreeGrafter"/>
</dbReference>
<dbReference type="InterPro" id="IPR007059">
    <property type="entry name" value="DmsC"/>
</dbReference>
<evidence type="ECO:0000313" key="3">
    <source>
        <dbReference type="EMBL" id="TRM10920.1"/>
    </source>
</evidence>
<accession>A0A5S3QJP4</accession>
<dbReference type="EMBL" id="VCIA01000001">
    <property type="protein sequence ID" value="TMN22144.1"/>
    <property type="molecule type" value="Genomic_DNA"/>
</dbReference>
<evidence type="ECO:0000313" key="4">
    <source>
        <dbReference type="Proteomes" id="UP000306980"/>
    </source>
</evidence>
<sequence length="281" mass="30800">MHEWPLLVFTISIQTAIGGIFMLWIFQLINRKRNLDTASLFKIPLIVIGVLSLVGLGASFAHLGAPINALNTIRHVGSSWMSREILVTGTFIGLAVLNTAWVLYRKQILPWLLITTTVVGFVDVYCMAAIYTKSLIGPWNSINTFMSFYGTTLILGAVLAVALLTPKLYKQKLELVAKQFLKTTLIITLSGFGLHIIGTALFSPEALETTIVGSSMAASVIATYKVMVATRWIISILGVALLGYLTLSSYKKSFTSLTFLTLAVFVLSEGMSRYVFYLLGS</sequence>
<keyword evidence="1" id="KW-1133">Transmembrane helix</keyword>
<dbReference type="OrthoDB" id="2083322at2"/>
<feature type="transmembrane region" description="Helical" evidence="1">
    <location>
        <begin position="6"/>
        <end position="29"/>
    </location>
</feature>
<dbReference type="GO" id="GO:0019645">
    <property type="term" value="P:anaerobic electron transport chain"/>
    <property type="evidence" value="ECO:0007669"/>
    <property type="project" value="InterPro"/>
</dbReference>
<evidence type="ECO:0000313" key="2">
    <source>
        <dbReference type="EMBL" id="TMN22144.1"/>
    </source>
</evidence>
<feature type="transmembrane region" description="Helical" evidence="1">
    <location>
        <begin position="257"/>
        <end position="279"/>
    </location>
</feature>
<organism evidence="3 5">
    <name type="scientific">Lentibacillus cibarius</name>
    <dbReference type="NCBI Taxonomy" id="2583219"/>
    <lineage>
        <taxon>Bacteria</taxon>
        <taxon>Bacillati</taxon>
        <taxon>Bacillota</taxon>
        <taxon>Bacilli</taxon>
        <taxon>Bacillales</taxon>
        <taxon>Bacillaceae</taxon>
        <taxon>Lentibacillus</taxon>
    </lineage>
</organism>
<dbReference type="GO" id="GO:0009390">
    <property type="term" value="C:dimethyl sulfoxide reductase complex"/>
    <property type="evidence" value="ECO:0007669"/>
    <property type="project" value="TreeGrafter"/>
</dbReference>
<dbReference type="Proteomes" id="UP000306980">
    <property type="component" value="Unassembled WGS sequence"/>
</dbReference>
<reference evidence="3 5" key="2">
    <citation type="submission" date="2019-07" db="EMBL/GenBank/DDBJ databases">
        <title>Genomic analysis of Lentibacillus sp. NKC851-2.</title>
        <authorList>
            <person name="Oh Y.J."/>
        </authorList>
    </citation>
    <scope>NUCLEOTIDE SEQUENCE [LARGE SCALE GENOMIC DNA]</scope>
    <source>
        <strain evidence="3 5">NKC851-2</strain>
    </source>
</reference>
<keyword evidence="1" id="KW-0472">Membrane</keyword>
<feature type="transmembrane region" description="Helical" evidence="1">
    <location>
        <begin position="85"/>
        <end position="104"/>
    </location>
</feature>
<dbReference type="PANTHER" id="PTHR38095">
    <property type="entry name" value="ANAEROBIC DIMETHYL SULFOXIDE REDUCTASE CHAIN YNFH"/>
    <property type="match status" value="1"/>
</dbReference>
<reference evidence="2 4" key="1">
    <citation type="submission" date="2019-05" db="EMBL/GenBank/DDBJ databases">
        <title>Genomic analysis of Lentibacillus sp. NKC220-2.</title>
        <authorList>
            <person name="Oh Y.J."/>
        </authorList>
    </citation>
    <scope>NUCLEOTIDE SEQUENCE [LARGE SCALE GENOMIC DNA]</scope>
    <source>
        <strain evidence="2 4">NKC220-2</strain>
    </source>
</reference>
<protein>
    <submittedName>
        <fullName evidence="3">Cyclic nucleotide-binding protein</fullName>
    </submittedName>
</protein>
<evidence type="ECO:0000313" key="5">
    <source>
        <dbReference type="Proteomes" id="UP000319280"/>
    </source>
</evidence>
<dbReference type="RefSeq" id="WP_138603053.1">
    <property type="nucleotide sequence ID" value="NZ_VCIA01000001.1"/>
</dbReference>
<keyword evidence="1" id="KW-0812">Transmembrane</keyword>
<feature type="transmembrane region" description="Helical" evidence="1">
    <location>
        <begin position="41"/>
        <end position="65"/>
    </location>
</feature>
<dbReference type="EMBL" id="VJMZ01000001">
    <property type="protein sequence ID" value="TRM10920.1"/>
    <property type="molecule type" value="Genomic_DNA"/>
</dbReference>
<dbReference type="PANTHER" id="PTHR38095:SF2">
    <property type="entry name" value="ANAEROBIC DIMETHYL SULFOXIDE REDUCTASE CHAIN C"/>
    <property type="match status" value="1"/>
</dbReference>
<proteinExistence type="predicted"/>
<keyword evidence="5" id="KW-1185">Reference proteome</keyword>
<comment type="caution">
    <text evidence="3">The sequence shown here is derived from an EMBL/GenBank/DDBJ whole genome shotgun (WGS) entry which is preliminary data.</text>
</comment>
<feature type="transmembrane region" description="Helical" evidence="1">
    <location>
        <begin position="185"/>
        <end position="202"/>
    </location>
</feature>